<protein>
    <submittedName>
        <fullName evidence="5">Uncharacterized protein</fullName>
    </submittedName>
</protein>
<sequence>MATDKENIVVLEFPGFSHACLFSICYSNGQHDQTFLPVTDFFKDPSKCSVFFEQLISLVPVKLIKGLVLLAKLKHPLNVIQKVKLYFKKFCQSYGIFYLFPTWDIISDYGMLGDIKPYISNGDCVAVVNALEDIDFRVLKRTGRCIEFQEVFVSSISDLATLKKTIMGKYNLKQLLFIKASEGNQFETLIRNSSEHVIKAFPGVLIAYNNAPDPYHRLNMDTYSCVELIRIAMGEKIGTKYDIKPFFDRDIEIPLLIKCKYGEILPFEKSVIREVADVKNITLREPIFGMLENISFVPTDAKNVKITLTVDMNMFYKVKVEPVTTETPKPEAIALSFEKNLKIKDVVSQKAKIVFTQDYFSVRILENGGEQKMINDSDGIAKIPLYISFMEKKPVIGEAAVKCAEKNPNFVVYDLMKLCSNNFDKVDPKWSFKLNRNCNNEMSVEFETSNGPRKASPDFLLAIIFNHCMKLIEKETGKKMEEIGIEFEGLEKNEIIASCFEKAGKKINVKLNFL</sequence>
<evidence type="ECO:0000256" key="1">
    <source>
        <dbReference type="ARBA" id="ARBA00007381"/>
    </source>
</evidence>
<evidence type="ECO:0000256" key="3">
    <source>
        <dbReference type="ARBA" id="ARBA00022840"/>
    </source>
</evidence>
<comment type="similarity">
    <text evidence="1">Belongs to the heat shock protein 70 family.</text>
</comment>
<proteinExistence type="inferred from homology"/>
<keyword evidence="2" id="KW-0547">Nucleotide-binding</keyword>
<reference evidence="5" key="1">
    <citation type="submission" date="2022-11" db="UniProtKB">
        <authorList>
            <consortium name="WormBaseParasite"/>
        </authorList>
    </citation>
    <scope>IDENTIFICATION</scope>
</reference>
<dbReference type="Proteomes" id="UP000887578">
    <property type="component" value="Unplaced"/>
</dbReference>
<name>A0A914QE87_9BILA</name>
<dbReference type="GO" id="GO:0140662">
    <property type="term" value="F:ATP-dependent protein folding chaperone"/>
    <property type="evidence" value="ECO:0007669"/>
    <property type="project" value="InterPro"/>
</dbReference>
<evidence type="ECO:0000256" key="2">
    <source>
        <dbReference type="ARBA" id="ARBA00022741"/>
    </source>
</evidence>
<dbReference type="AlphaFoldDB" id="A0A914QE87"/>
<dbReference type="WBParaSite" id="PDA_v2.g25505.t1">
    <property type="protein sequence ID" value="PDA_v2.g25505.t1"/>
    <property type="gene ID" value="PDA_v2.g25505"/>
</dbReference>
<evidence type="ECO:0000313" key="5">
    <source>
        <dbReference type="WBParaSite" id="PDA_v2.g25505.t1"/>
    </source>
</evidence>
<keyword evidence="4" id="KW-1185">Reference proteome</keyword>
<dbReference type="Gene3D" id="3.30.420.40">
    <property type="match status" value="1"/>
</dbReference>
<accession>A0A914QE87</accession>
<dbReference type="InterPro" id="IPR013126">
    <property type="entry name" value="Hsp_70_fam"/>
</dbReference>
<organism evidence="4 5">
    <name type="scientific">Panagrolaimus davidi</name>
    <dbReference type="NCBI Taxonomy" id="227884"/>
    <lineage>
        <taxon>Eukaryota</taxon>
        <taxon>Metazoa</taxon>
        <taxon>Ecdysozoa</taxon>
        <taxon>Nematoda</taxon>
        <taxon>Chromadorea</taxon>
        <taxon>Rhabditida</taxon>
        <taxon>Tylenchina</taxon>
        <taxon>Panagrolaimomorpha</taxon>
        <taxon>Panagrolaimoidea</taxon>
        <taxon>Panagrolaimidae</taxon>
        <taxon>Panagrolaimus</taxon>
    </lineage>
</organism>
<evidence type="ECO:0000313" key="4">
    <source>
        <dbReference type="Proteomes" id="UP000887578"/>
    </source>
</evidence>
<dbReference type="InterPro" id="IPR043129">
    <property type="entry name" value="ATPase_NBD"/>
</dbReference>
<dbReference type="SUPFAM" id="SSF53067">
    <property type="entry name" value="Actin-like ATPase domain"/>
    <property type="match status" value="1"/>
</dbReference>
<dbReference type="Pfam" id="PF00012">
    <property type="entry name" value="HSP70"/>
    <property type="match status" value="1"/>
</dbReference>
<keyword evidence="3" id="KW-0067">ATP-binding</keyword>
<dbReference type="GO" id="GO:0005524">
    <property type="term" value="F:ATP binding"/>
    <property type="evidence" value="ECO:0007669"/>
    <property type="project" value="UniProtKB-KW"/>
</dbReference>